<dbReference type="EMBL" id="SLZV01000036">
    <property type="protein sequence ID" value="TCS61577.1"/>
    <property type="molecule type" value="Genomic_DNA"/>
</dbReference>
<keyword evidence="1" id="KW-0472">Membrane</keyword>
<dbReference type="AlphaFoldDB" id="A0A4R3J7Y9"/>
<dbReference type="Proteomes" id="UP000702954">
    <property type="component" value="Unassembled WGS sequence"/>
</dbReference>
<evidence type="ECO:0000313" key="4">
    <source>
        <dbReference type="Proteomes" id="UP000294613"/>
    </source>
</evidence>
<evidence type="ECO:0000313" key="5">
    <source>
        <dbReference type="Proteomes" id="UP000702954"/>
    </source>
</evidence>
<gene>
    <name evidence="3" type="ORF">EDD74_13611</name>
    <name evidence="2" type="ORF">FAEUMB_20140</name>
</gene>
<accession>A0A4R3J7Y9</accession>
<evidence type="ECO:0000313" key="3">
    <source>
        <dbReference type="EMBL" id="TCS61577.1"/>
    </source>
</evidence>
<feature type="transmembrane region" description="Helical" evidence="1">
    <location>
        <begin position="88"/>
        <end position="111"/>
    </location>
</feature>
<comment type="caution">
    <text evidence="3">The sequence shown here is derived from an EMBL/GenBank/DDBJ whole genome shotgun (WGS) entry which is preliminary data.</text>
</comment>
<keyword evidence="1" id="KW-0812">Transmembrane</keyword>
<dbReference type="EMBL" id="BHEO01000008">
    <property type="protein sequence ID" value="GBU05473.1"/>
    <property type="molecule type" value="Genomic_DNA"/>
</dbReference>
<protein>
    <submittedName>
        <fullName evidence="3">SdpI/YhfL family protein</fullName>
    </submittedName>
</protein>
<name>A0A4R3J7Y9_9FIRM</name>
<keyword evidence="5" id="KW-1185">Reference proteome</keyword>
<dbReference type="InterPro" id="IPR025962">
    <property type="entry name" value="SdpI/YhfL"/>
</dbReference>
<dbReference type="RefSeq" id="WP_008976231.1">
    <property type="nucleotide sequence ID" value="NZ_BHEO01000008.1"/>
</dbReference>
<reference evidence="3 4" key="2">
    <citation type="submission" date="2019-03" db="EMBL/GenBank/DDBJ databases">
        <title>Genomic Encyclopedia of Type Strains, Phase IV (KMG-IV): sequencing the most valuable type-strain genomes for metagenomic binning, comparative biology and taxonomic classification.</title>
        <authorList>
            <person name="Goeker M."/>
        </authorList>
    </citation>
    <scope>NUCLEOTIDE SEQUENCE [LARGE SCALE GENOMIC DNA]</scope>
    <source>
        <strain evidence="3 4">DSM 103426</strain>
    </source>
</reference>
<dbReference type="Proteomes" id="UP000294613">
    <property type="component" value="Unassembled WGS sequence"/>
</dbReference>
<proteinExistence type="predicted"/>
<dbReference type="Pfam" id="PF13630">
    <property type="entry name" value="SdpI"/>
    <property type="match status" value="1"/>
</dbReference>
<sequence>MVEFWFLFICNMLIPVTMLVLGYLFKGIHFPKDVNALCGYRTSMSMKNEKTWKFANAYWGKICWRIGWGVTLVTAFATILSYLAGEEIFNTTSIVLCMGQCAVLLVTIIPVERALKKKFDRNGEER</sequence>
<keyword evidence="1" id="KW-1133">Transmembrane helix</keyword>
<feature type="transmembrane region" description="Helical" evidence="1">
    <location>
        <begin position="62"/>
        <end position="82"/>
    </location>
</feature>
<evidence type="ECO:0000313" key="2">
    <source>
        <dbReference type="EMBL" id="GBU05473.1"/>
    </source>
</evidence>
<reference evidence="2 5" key="1">
    <citation type="journal article" date="2018" name="Int. J. Syst. Evol. Microbiol.">
        <title>Draft Genome Sequence of Faecalimonas umbilicata JCM 30896T, an Acetate-Producing Bacterium Isolated from Human Feces.</title>
        <authorList>
            <person name="Sakamoto M."/>
            <person name="Ikeyama N."/>
            <person name="Yuki M."/>
            <person name="Ohkuma M."/>
        </authorList>
    </citation>
    <scope>NUCLEOTIDE SEQUENCE [LARGE SCALE GENOMIC DNA]</scope>
    <source>
        <strain evidence="2 5">EGH7</strain>
    </source>
</reference>
<feature type="transmembrane region" description="Helical" evidence="1">
    <location>
        <begin position="6"/>
        <end position="25"/>
    </location>
</feature>
<organism evidence="3 4">
    <name type="scientific">Faecalimonas umbilicata</name>
    <dbReference type="NCBI Taxonomy" id="1912855"/>
    <lineage>
        <taxon>Bacteria</taxon>
        <taxon>Bacillati</taxon>
        <taxon>Bacillota</taxon>
        <taxon>Clostridia</taxon>
        <taxon>Lachnospirales</taxon>
        <taxon>Lachnospiraceae</taxon>
        <taxon>Faecalimonas</taxon>
    </lineage>
</organism>
<evidence type="ECO:0000256" key="1">
    <source>
        <dbReference type="SAM" id="Phobius"/>
    </source>
</evidence>